<comment type="subcellular location">
    <subcellularLocation>
        <location evidence="1">Cell membrane</location>
        <topology evidence="1">Multi-pass membrane protein</topology>
    </subcellularLocation>
</comment>
<dbReference type="InterPro" id="IPR003688">
    <property type="entry name" value="TraG/VirD4"/>
</dbReference>
<dbReference type="EMBL" id="JBBMEK010000121">
    <property type="protein sequence ID" value="MEQ2365467.1"/>
    <property type="molecule type" value="Genomic_DNA"/>
</dbReference>
<dbReference type="CDD" id="cd01127">
    <property type="entry name" value="TrwB_TraG_TraD_VirD4"/>
    <property type="match status" value="1"/>
</dbReference>
<dbReference type="PANTHER" id="PTHR37937">
    <property type="entry name" value="CONJUGATIVE TRANSFER: DNA TRANSPORT"/>
    <property type="match status" value="1"/>
</dbReference>
<evidence type="ECO:0000313" key="8">
    <source>
        <dbReference type="Proteomes" id="UP001469749"/>
    </source>
</evidence>
<gene>
    <name evidence="7" type="ORF">WMO25_10200</name>
</gene>
<keyword evidence="3" id="KW-1003">Cell membrane</keyword>
<proteinExistence type="inferred from homology"/>
<dbReference type="Proteomes" id="UP001469749">
    <property type="component" value="Unassembled WGS sequence"/>
</dbReference>
<keyword evidence="6" id="KW-0472">Membrane</keyword>
<dbReference type="PANTHER" id="PTHR37937:SF1">
    <property type="entry name" value="CONJUGATIVE TRANSFER: DNA TRANSPORT"/>
    <property type="match status" value="1"/>
</dbReference>
<name>A0ABV1B5K8_9FIRM</name>
<dbReference type="InterPro" id="IPR051539">
    <property type="entry name" value="T4SS-coupling_protein"/>
</dbReference>
<accession>A0ABV1B5K8</accession>
<evidence type="ECO:0000256" key="3">
    <source>
        <dbReference type="ARBA" id="ARBA00022475"/>
    </source>
</evidence>
<sequence length="463" mass="53314">MFEDGLRYQDARMASEDEMKRDLYGFHINDSRRIPKGGPILFRESDMAYVDPSEVHSLIVGDTGSMKTLRFVLPLIYSCAKAGESMVIVDPKGELVRKTKGFLSEAGYAMPIIDLRRPQDSPDKWNPMGCVEKSFAQGKSGEQKAILELNDLMETLFNSRSKSDKDRYWNESAGQLALGLCCLMQKIGENLNMKNLLKWRYERMENGDLDTIYQELPKTGEIYQNLAGYMELTASNTRSCILSTFDQLVRLFKASPALTDMLSESTFELGQIGLRKTAVFLIVPDEKTTFHFLATLFVTQCYQALLETASDYQDILPRRVNFILEEFCNMPILPDLISMLTAARSRNIRFHLVIQSYSQMIEKYGLNASQTVLDNCGNLIYLHSREMSFLKYISELAGCNEYHRPLLSPSRLLHLKKNETVIFHDRCYPMVVRDIPLIFEYPVSSEQLRFFKERRLKNRENKI</sequence>
<dbReference type="SUPFAM" id="SSF52540">
    <property type="entry name" value="P-loop containing nucleoside triphosphate hydrolases"/>
    <property type="match status" value="1"/>
</dbReference>
<reference evidence="7 8" key="1">
    <citation type="submission" date="2024-03" db="EMBL/GenBank/DDBJ databases">
        <title>Human intestinal bacterial collection.</title>
        <authorList>
            <person name="Pauvert C."/>
            <person name="Hitch T.C.A."/>
            <person name="Clavel T."/>
        </authorList>
    </citation>
    <scope>NUCLEOTIDE SEQUENCE [LARGE SCALE GENOMIC DNA]</scope>
    <source>
        <strain evidence="7 8">CLA-AA-H190</strain>
    </source>
</reference>
<dbReference type="InterPro" id="IPR027417">
    <property type="entry name" value="P-loop_NTPase"/>
</dbReference>
<comment type="caution">
    <text evidence="7">The sequence shown here is derived from an EMBL/GenBank/DDBJ whole genome shotgun (WGS) entry which is preliminary data.</text>
</comment>
<protein>
    <submittedName>
        <fullName evidence="7">Type IV secretory system conjugative DNA transfer family protein</fullName>
    </submittedName>
</protein>
<evidence type="ECO:0000256" key="6">
    <source>
        <dbReference type="ARBA" id="ARBA00023136"/>
    </source>
</evidence>
<keyword evidence="8" id="KW-1185">Reference proteome</keyword>
<evidence type="ECO:0000256" key="5">
    <source>
        <dbReference type="ARBA" id="ARBA00022989"/>
    </source>
</evidence>
<evidence type="ECO:0000256" key="4">
    <source>
        <dbReference type="ARBA" id="ARBA00022692"/>
    </source>
</evidence>
<keyword evidence="4" id="KW-0812">Transmembrane</keyword>
<keyword evidence="5" id="KW-1133">Transmembrane helix</keyword>
<dbReference type="RefSeq" id="WP_349085215.1">
    <property type="nucleotide sequence ID" value="NZ_JBBMEK010000121.1"/>
</dbReference>
<dbReference type="Pfam" id="PF02534">
    <property type="entry name" value="T4SS-DNA_transf"/>
    <property type="match status" value="1"/>
</dbReference>
<evidence type="ECO:0000313" key="7">
    <source>
        <dbReference type="EMBL" id="MEQ2365467.1"/>
    </source>
</evidence>
<dbReference type="Gene3D" id="3.40.50.300">
    <property type="entry name" value="P-loop containing nucleotide triphosphate hydrolases"/>
    <property type="match status" value="2"/>
</dbReference>
<evidence type="ECO:0000256" key="2">
    <source>
        <dbReference type="ARBA" id="ARBA00008806"/>
    </source>
</evidence>
<dbReference type="NCBIfam" id="NF045973">
    <property type="entry name" value="conju_CD1115"/>
    <property type="match status" value="1"/>
</dbReference>
<organism evidence="7 8">
    <name type="scientific">Coprococcus intestinihominis</name>
    <dbReference type="NCBI Taxonomy" id="3133154"/>
    <lineage>
        <taxon>Bacteria</taxon>
        <taxon>Bacillati</taxon>
        <taxon>Bacillota</taxon>
        <taxon>Clostridia</taxon>
        <taxon>Lachnospirales</taxon>
        <taxon>Lachnospiraceae</taxon>
        <taxon>Coprococcus</taxon>
    </lineage>
</organism>
<evidence type="ECO:0000256" key="1">
    <source>
        <dbReference type="ARBA" id="ARBA00004651"/>
    </source>
</evidence>
<comment type="similarity">
    <text evidence="2">Belongs to the VirD4/TraG family.</text>
</comment>